<dbReference type="AlphaFoldDB" id="A0A6I4HW26"/>
<dbReference type="SUPFAM" id="SSF47384">
    <property type="entry name" value="Homodimeric domain of signal transducing histidine kinase"/>
    <property type="match status" value="1"/>
</dbReference>
<dbReference type="CDD" id="cd00082">
    <property type="entry name" value="HisKA"/>
    <property type="match status" value="1"/>
</dbReference>
<evidence type="ECO:0000256" key="3">
    <source>
        <dbReference type="ARBA" id="ARBA00022553"/>
    </source>
</evidence>
<evidence type="ECO:0000256" key="2">
    <source>
        <dbReference type="ARBA" id="ARBA00012438"/>
    </source>
</evidence>
<dbReference type="FunFam" id="3.30.565.10:FF:000006">
    <property type="entry name" value="Sensor histidine kinase WalK"/>
    <property type="match status" value="1"/>
</dbReference>
<dbReference type="Gene3D" id="1.10.287.130">
    <property type="match status" value="1"/>
</dbReference>
<dbReference type="PANTHER" id="PTHR43047:SF72">
    <property type="entry name" value="OSMOSENSING HISTIDINE PROTEIN KINASE SLN1"/>
    <property type="match status" value="1"/>
</dbReference>
<dbReference type="PRINTS" id="PR00344">
    <property type="entry name" value="BCTRLSENSOR"/>
</dbReference>
<dbReference type="PANTHER" id="PTHR43047">
    <property type="entry name" value="TWO-COMPONENT HISTIDINE PROTEIN KINASE"/>
    <property type="match status" value="1"/>
</dbReference>
<evidence type="ECO:0000256" key="6">
    <source>
        <dbReference type="SAM" id="Phobius"/>
    </source>
</evidence>
<keyword evidence="4" id="KW-0808">Transferase</keyword>
<dbReference type="SMART" id="SM00388">
    <property type="entry name" value="HisKA"/>
    <property type="match status" value="1"/>
</dbReference>
<feature type="transmembrane region" description="Helical" evidence="6">
    <location>
        <begin position="398"/>
        <end position="419"/>
    </location>
</feature>
<evidence type="ECO:0000256" key="5">
    <source>
        <dbReference type="ARBA" id="ARBA00022777"/>
    </source>
</evidence>
<dbReference type="SMART" id="SM00387">
    <property type="entry name" value="HATPase_c"/>
    <property type="match status" value="1"/>
</dbReference>
<dbReference type="InterPro" id="IPR011990">
    <property type="entry name" value="TPR-like_helical_dom_sf"/>
</dbReference>
<protein>
    <recommendedName>
        <fullName evidence="2">histidine kinase</fullName>
        <ecNumber evidence="2">2.7.13.3</ecNumber>
    </recommendedName>
</protein>
<dbReference type="GO" id="GO:0000155">
    <property type="term" value="F:phosphorelay sensor kinase activity"/>
    <property type="evidence" value="ECO:0007669"/>
    <property type="project" value="InterPro"/>
</dbReference>
<dbReference type="Pfam" id="PF00512">
    <property type="entry name" value="HisKA"/>
    <property type="match status" value="1"/>
</dbReference>
<dbReference type="InterPro" id="IPR036890">
    <property type="entry name" value="HATPase_C_sf"/>
</dbReference>
<keyword evidence="5" id="KW-0418">Kinase</keyword>
<dbReference type="InterPro" id="IPR005467">
    <property type="entry name" value="His_kinase_dom"/>
</dbReference>
<dbReference type="InterPro" id="IPR036097">
    <property type="entry name" value="HisK_dim/P_sf"/>
</dbReference>
<keyword evidence="6" id="KW-1133">Transmembrane helix</keyword>
<proteinExistence type="predicted"/>
<dbReference type="SMART" id="SM00028">
    <property type="entry name" value="TPR"/>
    <property type="match status" value="4"/>
</dbReference>
<keyword evidence="6" id="KW-0812">Transmembrane</keyword>
<evidence type="ECO:0000259" key="7">
    <source>
        <dbReference type="PROSITE" id="PS50109"/>
    </source>
</evidence>
<dbReference type="InterPro" id="IPR019734">
    <property type="entry name" value="TPR_rpt"/>
</dbReference>
<dbReference type="SUPFAM" id="SSF55874">
    <property type="entry name" value="ATPase domain of HSP90 chaperone/DNA topoisomerase II/histidine kinase"/>
    <property type="match status" value="1"/>
</dbReference>
<dbReference type="Proteomes" id="UP000429232">
    <property type="component" value="Chromosome"/>
</dbReference>
<evidence type="ECO:0000313" key="9">
    <source>
        <dbReference type="Proteomes" id="UP000429232"/>
    </source>
</evidence>
<evidence type="ECO:0000313" key="8">
    <source>
        <dbReference type="EMBL" id="QQL50218.1"/>
    </source>
</evidence>
<dbReference type="InterPro" id="IPR003594">
    <property type="entry name" value="HATPase_dom"/>
</dbReference>
<evidence type="ECO:0000256" key="1">
    <source>
        <dbReference type="ARBA" id="ARBA00000085"/>
    </source>
</evidence>
<dbReference type="CDD" id="cd00075">
    <property type="entry name" value="HATPase"/>
    <property type="match status" value="1"/>
</dbReference>
<dbReference type="InterPro" id="IPR004358">
    <property type="entry name" value="Sig_transdc_His_kin-like_C"/>
</dbReference>
<name>A0A6I4HW26_9SPHI</name>
<dbReference type="GO" id="GO:0009927">
    <property type="term" value="F:histidine phosphotransfer kinase activity"/>
    <property type="evidence" value="ECO:0007669"/>
    <property type="project" value="TreeGrafter"/>
</dbReference>
<dbReference type="PROSITE" id="PS50109">
    <property type="entry name" value="HIS_KIN"/>
    <property type="match status" value="1"/>
</dbReference>
<organism evidence="8 9">
    <name type="scientific">Mucilaginibacter ginkgonis</name>
    <dbReference type="NCBI Taxonomy" id="2682091"/>
    <lineage>
        <taxon>Bacteria</taxon>
        <taxon>Pseudomonadati</taxon>
        <taxon>Bacteroidota</taxon>
        <taxon>Sphingobacteriia</taxon>
        <taxon>Sphingobacteriales</taxon>
        <taxon>Sphingobacteriaceae</taxon>
        <taxon>Mucilaginibacter</taxon>
    </lineage>
</organism>
<dbReference type="RefSeq" id="WP_157522754.1">
    <property type="nucleotide sequence ID" value="NZ_CP066775.1"/>
</dbReference>
<keyword evidence="9" id="KW-1185">Reference proteome</keyword>
<sequence>MSYEKMFYGILISSITLSFFLPSCKKSPKKFDDSKWENALKVAETFELKDYPKAILYLDSAYYSIENPGKLTQYQRFNFLRKCHHRQKLYSKAVTLCDSAINVLPKNAANAVFLAEVLLEKGDMLLLLKRYSEAYKSYYNGLSVIEALNTFNAKKLKSSFYSRLADISYGQNKYVNAINWHKKTLNTILKFSDKDSSYYRLQGTFNNIGLCYLFLNKPDSALAYFKGAVHWNNIGYLKKKLNRKDYIIAKGVIAGNIGSVQFRNGKVDSAEYYFKESIRLNRIPGYAVEDALITERKLADLYLSKRNFKNTAALIKDIQSSGVKLSNATDRLDFLKLKIRFAQAQKRFTDVSSLYRSYESLKDSIFNSKRLYLSTNFETEFARLANINELRSVEKEDLIKTIALIATLGLLIICLILIVNNNKIRRAIQISQNEMAIRNKKLETTLHSLEASFTENSKLLGIVAHDLKNPLNAIFGLSNLLSESQHLSDDDAEMVGLIMSSSKTMTAIVNDLLSSKKQQNSDEGHNTTNHIKDIVLESISLLRNRAKEKQIDLLFTVAEDCTVKIQRQQIWRVINNLLVNAIKFSPNGSQIYIATEIGDGSVKISVKDNGIGIPNDLKSKIFALSGEAKREGTQGEETYGMGLFISKQIIEDHGGHIWFDSLENIGTTFYITLPCSG</sequence>
<dbReference type="KEGG" id="mgik:GO620_001835"/>
<dbReference type="Gene3D" id="3.30.565.10">
    <property type="entry name" value="Histidine kinase-like ATPase, C-terminal domain"/>
    <property type="match status" value="1"/>
</dbReference>
<gene>
    <name evidence="8" type="ORF">GO620_001835</name>
</gene>
<dbReference type="EMBL" id="CP066775">
    <property type="protein sequence ID" value="QQL50218.1"/>
    <property type="molecule type" value="Genomic_DNA"/>
</dbReference>
<dbReference type="Pfam" id="PF02518">
    <property type="entry name" value="HATPase_c"/>
    <property type="match status" value="1"/>
</dbReference>
<comment type="catalytic activity">
    <reaction evidence="1">
        <text>ATP + protein L-histidine = ADP + protein N-phospho-L-histidine.</text>
        <dbReference type="EC" id="2.7.13.3"/>
    </reaction>
</comment>
<dbReference type="EC" id="2.7.13.3" evidence="2"/>
<reference evidence="8 9" key="1">
    <citation type="submission" date="2020-12" db="EMBL/GenBank/DDBJ databases">
        <title>HMF7856_wgs.fasta genome submission.</title>
        <authorList>
            <person name="Kang H."/>
            <person name="Kim H."/>
            <person name="Joh K."/>
        </authorList>
    </citation>
    <scope>NUCLEOTIDE SEQUENCE [LARGE SCALE GENOMIC DNA]</scope>
    <source>
        <strain evidence="8 9">HMF7856</strain>
    </source>
</reference>
<keyword evidence="6" id="KW-0472">Membrane</keyword>
<dbReference type="SUPFAM" id="SSF48452">
    <property type="entry name" value="TPR-like"/>
    <property type="match status" value="1"/>
</dbReference>
<accession>A0A6I4HW26</accession>
<dbReference type="Gene3D" id="1.25.40.10">
    <property type="entry name" value="Tetratricopeptide repeat domain"/>
    <property type="match status" value="2"/>
</dbReference>
<dbReference type="InterPro" id="IPR003661">
    <property type="entry name" value="HisK_dim/P_dom"/>
</dbReference>
<feature type="domain" description="Histidine kinase" evidence="7">
    <location>
        <begin position="462"/>
        <end position="677"/>
    </location>
</feature>
<evidence type="ECO:0000256" key="4">
    <source>
        <dbReference type="ARBA" id="ARBA00022679"/>
    </source>
</evidence>
<dbReference type="GO" id="GO:0005886">
    <property type="term" value="C:plasma membrane"/>
    <property type="evidence" value="ECO:0007669"/>
    <property type="project" value="TreeGrafter"/>
</dbReference>
<keyword evidence="3" id="KW-0597">Phosphoprotein</keyword>